<comment type="caution">
    <text evidence="1">The sequence shown here is derived from an EMBL/GenBank/DDBJ whole genome shotgun (WGS) entry which is preliminary data.</text>
</comment>
<organism evidence="1 2">
    <name type="scientific">Bacillus cereus</name>
    <dbReference type="NCBI Taxonomy" id="1396"/>
    <lineage>
        <taxon>Bacteria</taxon>
        <taxon>Bacillati</taxon>
        <taxon>Bacillota</taxon>
        <taxon>Bacilli</taxon>
        <taxon>Bacillales</taxon>
        <taxon>Bacillaceae</taxon>
        <taxon>Bacillus</taxon>
        <taxon>Bacillus cereus group</taxon>
    </lineage>
</organism>
<gene>
    <name evidence="1" type="ORF">COI93_09915</name>
</gene>
<sequence>MEDSYTSYATLEQVERFDYITIDLENKFFYIEVVDIKTSKVLLGVSLDLQKNKTVVNGDIEKYRTLQIDDLLAGFKITAQLCIDHNLRNQDELWAFIEKN</sequence>
<evidence type="ECO:0008006" key="3">
    <source>
        <dbReference type="Google" id="ProtNLM"/>
    </source>
</evidence>
<dbReference type="RefSeq" id="WP_098490652.1">
    <property type="nucleotide sequence ID" value="NZ_NUWN01000033.1"/>
</dbReference>
<name>A0A2B0MH39_BACCE</name>
<accession>A0A2B0MH39</accession>
<dbReference type="Proteomes" id="UP000242656">
    <property type="component" value="Unassembled WGS sequence"/>
</dbReference>
<protein>
    <recommendedName>
        <fullName evidence="3">MinD family ATPase domain protein</fullName>
    </recommendedName>
</protein>
<evidence type="ECO:0000313" key="1">
    <source>
        <dbReference type="EMBL" id="PFK43457.1"/>
    </source>
</evidence>
<proteinExistence type="predicted"/>
<dbReference type="AlphaFoldDB" id="A0A2B0MH39"/>
<dbReference type="EMBL" id="NUWN01000033">
    <property type="protein sequence ID" value="PFK43457.1"/>
    <property type="molecule type" value="Genomic_DNA"/>
</dbReference>
<reference evidence="1 2" key="1">
    <citation type="submission" date="2017-09" db="EMBL/GenBank/DDBJ databases">
        <title>Large-scale bioinformatics analysis of Bacillus genomes uncovers conserved roles of natural products in bacterial physiology.</title>
        <authorList>
            <consortium name="Agbiome Team Llc"/>
            <person name="Bleich R.M."/>
            <person name="Grubbs K.J."/>
            <person name="Santa Maria K.C."/>
            <person name="Allen S.E."/>
            <person name="Farag S."/>
            <person name="Shank E.A."/>
            <person name="Bowers A."/>
        </authorList>
    </citation>
    <scope>NUCLEOTIDE SEQUENCE [LARGE SCALE GENOMIC DNA]</scope>
    <source>
        <strain evidence="1 2">AFS083043</strain>
    </source>
</reference>
<evidence type="ECO:0000313" key="2">
    <source>
        <dbReference type="Proteomes" id="UP000242656"/>
    </source>
</evidence>